<dbReference type="RefSeq" id="WP_011452860.1">
    <property type="nucleotide sequence ID" value="NC_007799.1"/>
</dbReference>
<proteinExistence type="predicted"/>
<protein>
    <submittedName>
        <fullName evidence="2">Uncharacterized protein</fullName>
    </submittedName>
</protein>
<reference evidence="2 3" key="1">
    <citation type="journal article" date="2006" name="PLoS Genet.">
        <title>Comparative genomics of emerging human ehrlichiosis agents.</title>
        <authorList>
            <person name="Dunning Hotopp J.C."/>
            <person name="Lin M."/>
            <person name="Madupu R."/>
            <person name="Crabtree J."/>
            <person name="Angiuoli S.V."/>
            <person name="Eisen J.A."/>
            <person name="Seshadri R."/>
            <person name="Ren Q."/>
            <person name="Wu M."/>
            <person name="Utterback T.R."/>
            <person name="Smith S."/>
            <person name="Lewis M."/>
            <person name="Khouri H."/>
            <person name="Zhang C."/>
            <person name="Niu H."/>
            <person name="Lin Q."/>
            <person name="Ohashi N."/>
            <person name="Zhi N."/>
            <person name="Nelson W."/>
            <person name="Brinkac L.M."/>
            <person name="Dodson R.J."/>
            <person name="Rosovitz M.J."/>
            <person name="Sundaram J."/>
            <person name="Daugherty S.C."/>
            <person name="Davidsen T."/>
            <person name="Durkin A.S."/>
            <person name="Gwinn M."/>
            <person name="Haft D.H."/>
            <person name="Selengut J.D."/>
            <person name="Sullivan S.A."/>
            <person name="Zafar N."/>
            <person name="Zhou L."/>
            <person name="Benahmed F."/>
            <person name="Forberger H."/>
            <person name="Halpin R."/>
            <person name="Mulligan S."/>
            <person name="Robinson J."/>
            <person name="White O."/>
            <person name="Rikihisa Y."/>
            <person name="Tettelin H."/>
        </authorList>
    </citation>
    <scope>NUCLEOTIDE SEQUENCE [LARGE SCALE GENOMIC DNA]</scope>
    <source>
        <strain evidence="3">ATCC CRL-10679 / Arkansas</strain>
    </source>
</reference>
<dbReference type="AlphaFoldDB" id="Q2GFX6"/>
<dbReference type="KEGG" id="ech:ECH_0862"/>
<evidence type="ECO:0000313" key="3">
    <source>
        <dbReference type="Proteomes" id="UP000008320"/>
    </source>
</evidence>
<dbReference type="OrthoDB" id="7163298at2"/>
<feature type="region of interest" description="Disordered" evidence="1">
    <location>
        <begin position="339"/>
        <end position="403"/>
    </location>
</feature>
<feature type="compositionally biased region" description="Acidic residues" evidence="1">
    <location>
        <begin position="339"/>
        <end position="348"/>
    </location>
</feature>
<dbReference type="EMBL" id="CP000236">
    <property type="protein sequence ID" value="ABD45260.1"/>
    <property type="molecule type" value="Genomic_DNA"/>
</dbReference>
<accession>Q2GFX6</accession>
<gene>
    <name evidence="2" type="ordered locus">ECH_0862</name>
</gene>
<name>Q2GFX6_EHRCR</name>
<feature type="compositionally biased region" description="Polar residues" evidence="1">
    <location>
        <begin position="357"/>
        <end position="366"/>
    </location>
</feature>
<feature type="compositionally biased region" description="Polar residues" evidence="1">
    <location>
        <begin position="390"/>
        <end position="403"/>
    </location>
</feature>
<dbReference type="Proteomes" id="UP000008320">
    <property type="component" value="Chromosome"/>
</dbReference>
<feature type="compositionally biased region" description="Low complexity" evidence="1">
    <location>
        <begin position="367"/>
        <end position="380"/>
    </location>
</feature>
<sequence length="403" mass="46180">MLNQLRSAMRRLTMPSFMQSLKGFSVQGIRNTKYTECTSGEQAWKDMSRNDISINGQNTNINQLIDRYNKENPRPQGNEYRTILHSMLNSTFYRYSGQKINPALRDECITMLNQTSLHGSLYTQIMHSAGKDIQHRIYPNNSIIPAPQCYDTKIKVISNSTLKVQYQETINFRDIASGDTVCTVKGKLSFYVSANEHGHILYNSPKISLQLPAQISSALVPRGRVFMSNMFTPLSNIVGRINAFFTNTPFQKTTPYKITRGNDIARIEYSLQNYACLPVSMEIQDQKEENQEKQIQQQAQHDMFEDIPLDTEDQKEENQEQQTQQQAQYDIFEDIPLDTEDQKEENQEEQIQQQAQHNTSQNMQADNTNSKNSKQNVSNKITVSAIVHAPQQNNNTPTSSRSV</sequence>
<evidence type="ECO:0000313" key="2">
    <source>
        <dbReference type="EMBL" id="ABD45260.1"/>
    </source>
</evidence>
<keyword evidence="3" id="KW-1185">Reference proteome</keyword>
<evidence type="ECO:0000256" key="1">
    <source>
        <dbReference type="SAM" id="MobiDB-lite"/>
    </source>
</evidence>
<dbReference type="HOGENOM" id="CLU_059516_0_0_5"/>
<organism evidence="2 3">
    <name type="scientific">Ehrlichia chaffeensis (strain ATCC CRL-10679 / Arkansas)</name>
    <dbReference type="NCBI Taxonomy" id="205920"/>
    <lineage>
        <taxon>Bacteria</taxon>
        <taxon>Pseudomonadati</taxon>
        <taxon>Pseudomonadota</taxon>
        <taxon>Alphaproteobacteria</taxon>
        <taxon>Rickettsiales</taxon>
        <taxon>Anaplasmataceae</taxon>
        <taxon>Ehrlichia</taxon>
    </lineage>
</organism>